<dbReference type="PANTHER" id="PTHR43877">
    <property type="entry name" value="AMINOALKYLPHOSPHONATE N-ACETYLTRANSFERASE-RELATED-RELATED"/>
    <property type="match status" value="1"/>
</dbReference>
<dbReference type="Pfam" id="PF00583">
    <property type="entry name" value="Acetyltransf_1"/>
    <property type="match status" value="1"/>
</dbReference>
<gene>
    <name evidence="4" type="ORF">HMPREF9336_01798</name>
</gene>
<dbReference type="InterPro" id="IPR050832">
    <property type="entry name" value="Bact_Acetyltransf"/>
</dbReference>
<evidence type="ECO:0000259" key="3">
    <source>
        <dbReference type="PROSITE" id="PS51186"/>
    </source>
</evidence>
<dbReference type="SUPFAM" id="SSF55729">
    <property type="entry name" value="Acyl-CoA N-acyltransferases (Nat)"/>
    <property type="match status" value="1"/>
</dbReference>
<comment type="caution">
    <text evidence="4">The sequence shown here is derived from an EMBL/GenBank/DDBJ whole genome shotgun (WGS) entry which is preliminary data.</text>
</comment>
<dbReference type="InterPro" id="IPR000182">
    <property type="entry name" value="GNAT_dom"/>
</dbReference>
<proteinExistence type="predicted"/>
<dbReference type="Proteomes" id="UP000004816">
    <property type="component" value="Unassembled WGS sequence"/>
</dbReference>
<evidence type="ECO:0000256" key="1">
    <source>
        <dbReference type="ARBA" id="ARBA00022679"/>
    </source>
</evidence>
<evidence type="ECO:0000313" key="5">
    <source>
        <dbReference type="Proteomes" id="UP000004816"/>
    </source>
</evidence>
<dbReference type="CDD" id="cd04301">
    <property type="entry name" value="NAT_SF"/>
    <property type="match status" value="1"/>
</dbReference>
<dbReference type="STRING" id="679197.HMPREF9336_01798"/>
<keyword evidence="2" id="KW-0012">Acyltransferase</keyword>
<protein>
    <recommendedName>
        <fullName evidence="3">N-acetyltransferase domain-containing protein</fullName>
    </recommendedName>
</protein>
<evidence type="ECO:0000313" key="4">
    <source>
        <dbReference type="EMBL" id="EFV13339.1"/>
    </source>
</evidence>
<feature type="domain" description="N-acetyltransferase" evidence="3">
    <location>
        <begin position="13"/>
        <end position="154"/>
    </location>
</feature>
<accession>E5XQM6</accession>
<dbReference type="Gene3D" id="3.40.630.30">
    <property type="match status" value="1"/>
</dbReference>
<reference evidence="4 5" key="1">
    <citation type="journal article" date="2011" name="Stand. Genomic Sci.">
        <title>High quality draft genome sequence of Segniliparus rugosus CDC 945(T)= (ATCC BAA-974(T)).</title>
        <authorList>
            <person name="Earl A.M."/>
            <person name="Desjardins C.A."/>
            <person name="Fitzgerald M.G."/>
            <person name="Arachchi H.M."/>
            <person name="Zeng Q."/>
            <person name="Mehta T."/>
            <person name="Griggs A."/>
            <person name="Birren B.W."/>
            <person name="Toney N.C."/>
            <person name="Carr J."/>
            <person name="Posey J."/>
            <person name="Butler W.R."/>
        </authorList>
    </citation>
    <scope>NUCLEOTIDE SEQUENCE [LARGE SCALE GENOMIC DNA]</scope>
    <source>
        <strain evidence="5">ATCC BAA-974 / DSM 45345 / CCUG 50838 / CIP 108380 / JCM 13579 / CDC 945</strain>
    </source>
</reference>
<name>E5XQM6_SEGRC</name>
<keyword evidence="1" id="KW-0808">Transferase</keyword>
<keyword evidence="5" id="KW-1185">Reference proteome</keyword>
<organism evidence="4 5">
    <name type="scientific">Segniliparus rugosus (strain ATCC BAA-974 / DSM 45345 / CCUG 50838 / CIP 108380 / JCM 13579 / CDC 945)</name>
    <dbReference type="NCBI Taxonomy" id="679197"/>
    <lineage>
        <taxon>Bacteria</taxon>
        <taxon>Bacillati</taxon>
        <taxon>Actinomycetota</taxon>
        <taxon>Actinomycetes</taxon>
        <taxon>Mycobacteriales</taxon>
        <taxon>Segniliparaceae</taxon>
        <taxon>Segniliparus</taxon>
    </lineage>
</organism>
<dbReference type="AlphaFoldDB" id="E5XQM6"/>
<dbReference type="EMBL" id="ACZI02000002">
    <property type="protein sequence ID" value="EFV13339.1"/>
    <property type="molecule type" value="Genomic_DNA"/>
</dbReference>
<sequence length="158" mass="17279">MVRHVPWAHPDAQLLRDAMAAEVGPRYAARRTLLPPEASGHNDVDPETVHATLVAYSEDGAPVGHAALRWNDGELELKRMFVAAQSRGTGVAQALLRASEESASAAGSARLILQTGDLQPDAVRLYEKEGYHRIPRFPPYTHELLAYSNCFAKNLLAL</sequence>
<dbReference type="GO" id="GO:0016747">
    <property type="term" value="F:acyltransferase activity, transferring groups other than amino-acyl groups"/>
    <property type="evidence" value="ECO:0007669"/>
    <property type="project" value="InterPro"/>
</dbReference>
<dbReference type="PROSITE" id="PS51186">
    <property type="entry name" value="GNAT"/>
    <property type="match status" value="1"/>
</dbReference>
<dbReference type="PANTHER" id="PTHR43877:SF2">
    <property type="entry name" value="AMINOALKYLPHOSPHONATE N-ACETYLTRANSFERASE-RELATED"/>
    <property type="match status" value="1"/>
</dbReference>
<dbReference type="eggNOG" id="COG0454">
    <property type="taxonomic scope" value="Bacteria"/>
</dbReference>
<dbReference type="InterPro" id="IPR016181">
    <property type="entry name" value="Acyl_CoA_acyltransferase"/>
</dbReference>
<evidence type="ECO:0000256" key="2">
    <source>
        <dbReference type="ARBA" id="ARBA00023315"/>
    </source>
</evidence>
<dbReference type="HOGENOM" id="CLU_013985_11_8_11"/>